<protein>
    <submittedName>
        <fullName evidence="2">Uncharacterized protein</fullName>
    </submittedName>
</protein>
<feature type="transmembrane region" description="Helical" evidence="1">
    <location>
        <begin position="71"/>
        <end position="88"/>
    </location>
</feature>
<dbReference type="AlphaFoldDB" id="A0A919L4F2"/>
<gene>
    <name evidence="2" type="ORF">GCM10018793_46130</name>
</gene>
<feature type="transmembrane region" description="Helical" evidence="1">
    <location>
        <begin position="94"/>
        <end position="114"/>
    </location>
</feature>
<reference evidence="2" key="1">
    <citation type="journal article" date="2014" name="Int. J. Syst. Evol. Microbiol.">
        <title>Complete genome sequence of Corynebacterium casei LMG S-19264T (=DSM 44701T), isolated from a smear-ripened cheese.</title>
        <authorList>
            <consortium name="US DOE Joint Genome Institute (JGI-PGF)"/>
            <person name="Walter F."/>
            <person name="Albersmeier A."/>
            <person name="Kalinowski J."/>
            <person name="Ruckert C."/>
        </authorList>
    </citation>
    <scope>NUCLEOTIDE SEQUENCE</scope>
    <source>
        <strain evidence="2">JCM 5069</strain>
    </source>
</reference>
<organism evidence="2 3">
    <name type="scientific">Streptomyces sulfonofaciens</name>
    <dbReference type="NCBI Taxonomy" id="68272"/>
    <lineage>
        <taxon>Bacteria</taxon>
        <taxon>Bacillati</taxon>
        <taxon>Actinomycetota</taxon>
        <taxon>Actinomycetes</taxon>
        <taxon>Kitasatosporales</taxon>
        <taxon>Streptomycetaceae</taxon>
        <taxon>Streptomyces</taxon>
    </lineage>
</organism>
<sequence length="119" mass="12197">MKGVAVSAAAAFVCYWIWSSAREWAQGVAAGSDAFLAGSLESLLAGIAGVVSMPVLLWAGMRATGERGNHLLVVAGAVVWPFLGGHLVEDGVNGAGTTVFLVLFAVLCGALSLVEVPRR</sequence>
<dbReference type="Proteomes" id="UP000603708">
    <property type="component" value="Unassembled WGS sequence"/>
</dbReference>
<keyword evidence="3" id="KW-1185">Reference proteome</keyword>
<comment type="caution">
    <text evidence="2">The sequence shown here is derived from an EMBL/GenBank/DDBJ whole genome shotgun (WGS) entry which is preliminary data.</text>
</comment>
<keyword evidence="1" id="KW-0812">Transmembrane</keyword>
<evidence type="ECO:0000256" key="1">
    <source>
        <dbReference type="SAM" id="Phobius"/>
    </source>
</evidence>
<dbReference type="EMBL" id="BNCD01000014">
    <property type="protein sequence ID" value="GHH83608.1"/>
    <property type="molecule type" value="Genomic_DNA"/>
</dbReference>
<proteinExistence type="predicted"/>
<feature type="transmembrane region" description="Helical" evidence="1">
    <location>
        <begin position="35"/>
        <end position="59"/>
    </location>
</feature>
<reference evidence="2" key="2">
    <citation type="submission" date="2020-09" db="EMBL/GenBank/DDBJ databases">
        <authorList>
            <person name="Sun Q."/>
            <person name="Ohkuma M."/>
        </authorList>
    </citation>
    <scope>NUCLEOTIDE SEQUENCE</scope>
    <source>
        <strain evidence="2">JCM 5069</strain>
    </source>
</reference>
<evidence type="ECO:0000313" key="3">
    <source>
        <dbReference type="Proteomes" id="UP000603708"/>
    </source>
</evidence>
<evidence type="ECO:0000313" key="2">
    <source>
        <dbReference type="EMBL" id="GHH83608.1"/>
    </source>
</evidence>
<accession>A0A919L4F2</accession>
<keyword evidence="1" id="KW-1133">Transmembrane helix</keyword>
<keyword evidence="1" id="KW-0472">Membrane</keyword>
<name>A0A919L4F2_9ACTN</name>